<feature type="signal peptide" evidence="3">
    <location>
        <begin position="1"/>
        <end position="23"/>
    </location>
</feature>
<keyword evidence="2" id="KW-0472">Membrane</keyword>
<evidence type="ECO:0000313" key="5">
    <source>
        <dbReference type="Proteomes" id="UP000030669"/>
    </source>
</evidence>
<dbReference type="KEGG" id="gtr:GLOTRDRAFT_127478"/>
<feature type="chain" id="PRO_5004555970" evidence="3">
    <location>
        <begin position="24"/>
        <end position="402"/>
    </location>
</feature>
<dbReference type="EMBL" id="KB469299">
    <property type="protein sequence ID" value="EPQ57101.1"/>
    <property type="molecule type" value="Genomic_DNA"/>
</dbReference>
<dbReference type="HOGENOM" id="CLU_685204_0_0_1"/>
<keyword evidence="5" id="KW-1185">Reference proteome</keyword>
<reference evidence="4 5" key="1">
    <citation type="journal article" date="2012" name="Science">
        <title>The Paleozoic origin of enzymatic lignin decomposition reconstructed from 31 fungal genomes.</title>
        <authorList>
            <person name="Floudas D."/>
            <person name="Binder M."/>
            <person name="Riley R."/>
            <person name="Barry K."/>
            <person name="Blanchette R.A."/>
            <person name="Henrissat B."/>
            <person name="Martinez A.T."/>
            <person name="Otillar R."/>
            <person name="Spatafora J.W."/>
            <person name="Yadav J.S."/>
            <person name="Aerts A."/>
            <person name="Benoit I."/>
            <person name="Boyd A."/>
            <person name="Carlson A."/>
            <person name="Copeland A."/>
            <person name="Coutinho P.M."/>
            <person name="de Vries R.P."/>
            <person name="Ferreira P."/>
            <person name="Findley K."/>
            <person name="Foster B."/>
            <person name="Gaskell J."/>
            <person name="Glotzer D."/>
            <person name="Gorecki P."/>
            <person name="Heitman J."/>
            <person name="Hesse C."/>
            <person name="Hori C."/>
            <person name="Igarashi K."/>
            <person name="Jurgens J.A."/>
            <person name="Kallen N."/>
            <person name="Kersten P."/>
            <person name="Kohler A."/>
            <person name="Kuees U."/>
            <person name="Kumar T.K.A."/>
            <person name="Kuo A."/>
            <person name="LaButti K."/>
            <person name="Larrondo L.F."/>
            <person name="Lindquist E."/>
            <person name="Ling A."/>
            <person name="Lombard V."/>
            <person name="Lucas S."/>
            <person name="Lundell T."/>
            <person name="Martin R."/>
            <person name="McLaughlin D.J."/>
            <person name="Morgenstern I."/>
            <person name="Morin E."/>
            <person name="Murat C."/>
            <person name="Nagy L.G."/>
            <person name="Nolan M."/>
            <person name="Ohm R.A."/>
            <person name="Patyshakuliyeva A."/>
            <person name="Rokas A."/>
            <person name="Ruiz-Duenas F.J."/>
            <person name="Sabat G."/>
            <person name="Salamov A."/>
            <person name="Samejima M."/>
            <person name="Schmutz J."/>
            <person name="Slot J.C."/>
            <person name="St John F."/>
            <person name="Stenlid J."/>
            <person name="Sun H."/>
            <person name="Sun S."/>
            <person name="Syed K."/>
            <person name="Tsang A."/>
            <person name="Wiebenga A."/>
            <person name="Young D."/>
            <person name="Pisabarro A."/>
            <person name="Eastwood D.C."/>
            <person name="Martin F."/>
            <person name="Cullen D."/>
            <person name="Grigoriev I.V."/>
            <person name="Hibbett D.S."/>
        </authorList>
    </citation>
    <scope>NUCLEOTIDE SEQUENCE [LARGE SCALE GENOMIC DNA]</scope>
    <source>
        <strain evidence="4 5">ATCC 11539</strain>
    </source>
</reference>
<feature type="transmembrane region" description="Helical" evidence="2">
    <location>
        <begin position="166"/>
        <end position="187"/>
    </location>
</feature>
<proteinExistence type="predicted"/>
<keyword evidence="2" id="KW-0812">Transmembrane</keyword>
<gene>
    <name evidence="4" type="ORF">GLOTRDRAFT_127478</name>
</gene>
<evidence type="ECO:0000256" key="2">
    <source>
        <dbReference type="SAM" id="Phobius"/>
    </source>
</evidence>
<evidence type="ECO:0000256" key="3">
    <source>
        <dbReference type="SAM" id="SignalP"/>
    </source>
</evidence>
<organism evidence="4 5">
    <name type="scientific">Gloeophyllum trabeum (strain ATCC 11539 / FP-39264 / Madison 617)</name>
    <name type="common">Brown rot fungus</name>
    <dbReference type="NCBI Taxonomy" id="670483"/>
    <lineage>
        <taxon>Eukaryota</taxon>
        <taxon>Fungi</taxon>
        <taxon>Dikarya</taxon>
        <taxon>Basidiomycota</taxon>
        <taxon>Agaricomycotina</taxon>
        <taxon>Agaricomycetes</taxon>
        <taxon>Gloeophyllales</taxon>
        <taxon>Gloeophyllaceae</taxon>
        <taxon>Gloeophyllum</taxon>
    </lineage>
</organism>
<evidence type="ECO:0000313" key="4">
    <source>
        <dbReference type="EMBL" id="EPQ57101.1"/>
    </source>
</evidence>
<accession>S7QAZ9</accession>
<sequence>MFLTVFHLFMAFMVSMLVVPVDDISHSLVQRSLAPVDTVKGLLTGFLPGVPSDSVQEEIFPVDFVAVIPAVIQAGDISEDPNNGAECYRWADPFQSLKGLLLDEDDMLPMDGLGLLYVFANESVSWLFVCSWTHVKHVCSSVLPLVMRNLFQRAQVYTTIETLQDILAGCFFTPVIMLVVCISLITWKTVATFRRSQLSQVVRLRSLGYFLPLDSRRTVFQQSSGISRTDLVETEELSAATATDSDVSGELSISEADSVHHEDANTCSEDVAKNDSVPLSFGEALENQNHARTIRGQVMKSVLSGAVQKRIDKAPVSNRKERRSALSNATNSLPIQKTPVAVAEKKPVETVKKPRTRGIRAGRSVAYKKEWCALRRSAASAKFSCSTGDSGHVPGVQESLLT</sequence>
<dbReference type="RefSeq" id="XP_007864251.1">
    <property type="nucleotide sequence ID" value="XM_007866060.1"/>
</dbReference>
<dbReference type="AlphaFoldDB" id="S7QAZ9"/>
<evidence type="ECO:0000256" key="1">
    <source>
        <dbReference type="SAM" id="MobiDB-lite"/>
    </source>
</evidence>
<dbReference type="GeneID" id="19301562"/>
<protein>
    <submittedName>
        <fullName evidence="4">Uncharacterized protein</fullName>
    </submittedName>
</protein>
<name>S7QAZ9_GLOTA</name>
<feature type="region of interest" description="Disordered" evidence="1">
    <location>
        <begin position="383"/>
        <end position="402"/>
    </location>
</feature>
<dbReference type="Proteomes" id="UP000030669">
    <property type="component" value="Unassembled WGS sequence"/>
</dbReference>
<keyword evidence="2" id="KW-1133">Transmembrane helix</keyword>
<keyword evidence="3" id="KW-0732">Signal</keyword>